<evidence type="ECO:0000313" key="2">
    <source>
        <dbReference type="Proteomes" id="UP000705867"/>
    </source>
</evidence>
<dbReference type="SUPFAM" id="SSF75098">
    <property type="entry name" value="Monomethylamine methyltransferase MtmB"/>
    <property type="match status" value="1"/>
</dbReference>
<dbReference type="GO" id="GO:0032259">
    <property type="term" value="P:methylation"/>
    <property type="evidence" value="ECO:0007669"/>
    <property type="project" value="UniProtKB-KW"/>
</dbReference>
<dbReference type="Gene3D" id="3.20.20.460">
    <property type="entry name" value="Monomethylamine methyltransferase MtmB"/>
    <property type="match status" value="1"/>
</dbReference>
<reference evidence="1" key="2">
    <citation type="submission" date="2021-08" db="EMBL/GenBank/DDBJ databases">
        <authorList>
            <person name="Dalcin Martins P."/>
        </authorList>
    </citation>
    <scope>NUCLEOTIDE SEQUENCE</scope>
    <source>
        <strain evidence="1">MAG_39</strain>
    </source>
</reference>
<gene>
    <name evidence="1" type="ORF">K8I29_19405</name>
</gene>
<proteinExistence type="predicted"/>
<dbReference type="Proteomes" id="UP000705867">
    <property type="component" value="Unassembled WGS sequence"/>
</dbReference>
<evidence type="ECO:0000313" key="1">
    <source>
        <dbReference type="EMBL" id="MBZ0158370.1"/>
    </source>
</evidence>
<dbReference type="InterPro" id="IPR008031">
    <property type="entry name" value="MtmB_MeTrfase"/>
</dbReference>
<sequence>MSNTGSKGRLMEVWSRGETGPVCFNTEFDTKRFWPLLKSITKKYKIEYNPNHICPTDDSELDALWNAGMEFFLECGILNVSTERLILFQEQEVKKVLENVHRETTLGEGKEACTLRWRAPESYDDGLNPAGALGRILGPISEDIYEKVCWSYAQEPLIDFVHFQGVVFEINGTAVKPFSPFELASEQKRVAIVKDVCRRAGRPGLSDGASMPVTTQAEMSAAQTWGVKQGDVRHVYVMPHMRTDYDQMCRKYFWDEYGANTWGILQSFVGGLPGGPATSAVNGMADLIAYQMLYEPTVCGLWSSDALYFTNTSKYALYVDNFCGAAFQRHVKYPALLGGGWQMTAGIGSEEYFWETACGAIGSTTLGFCTSGGTGHQSGGLDQACGLGARFAAEVGRAVGKARLTRKKANELMLQIFPKYQPGIDARNLHKKGGDFRTVYDLKTVQPKPEYLAIYEKVKSELRGMGLPID</sequence>
<dbReference type="Pfam" id="PF05369">
    <property type="entry name" value="MtmB"/>
    <property type="match status" value="1"/>
</dbReference>
<keyword evidence="1" id="KW-0808">Transferase</keyword>
<dbReference type="GO" id="GO:0008168">
    <property type="term" value="F:methyltransferase activity"/>
    <property type="evidence" value="ECO:0007669"/>
    <property type="project" value="UniProtKB-KW"/>
</dbReference>
<reference evidence="1" key="1">
    <citation type="journal article" date="2021" name="bioRxiv">
        <title>Unraveling nitrogen, sulfur and carbon metabolic pathways and microbial community transcriptional responses to substrate deprivation and toxicity stresses in a bioreactor mimicking anoxic brackish coastal sediment conditions.</title>
        <authorList>
            <person name="Martins P.D."/>
            <person name="Echeveste M.J."/>
            <person name="Arshad A."/>
            <person name="Kurth J."/>
            <person name="Ouboter H."/>
            <person name="Jetten M.S.M."/>
            <person name="Welte C.U."/>
        </authorList>
    </citation>
    <scope>NUCLEOTIDE SEQUENCE</scope>
    <source>
        <strain evidence="1">MAG_39</strain>
    </source>
</reference>
<dbReference type="AlphaFoldDB" id="A0A953M3N3"/>
<protein>
    <submittedName>
        <fullName evidence="1">Monomethylamine:corrinoid methyltransferase</fullName>
    </submittedName>
</protein>
<dbReference type="InterPro" id="IPR036655">
    <property type="entry name" value="MtmB_sf"/>
</dbReference>
<accession>A0A953M3N3</accession>
<keyword evidence="1" id="KW-0489">Methyltransferase</keyword>
<organism evidence="1 2">
    <name type="scientific">Candidatus Nitrobium versatile</name>
    <dbReference type="NCBI Taxonomy" id="2884831"/>
    <lineage>
        <taxon>Bacteria</taxon>
        <taxon>Pseudomonadati</taxon>
        <taxon>Nitrospirota</taxon>
        <taxon>Nitrospiria</taxon>
        <taxon>Nitrospirales</taxon>
        <taxon>Nitrospiraceae</taxon>
        <taxon>Candidatus Nitrobium</taxon>
    </lineage>
</organism>
<name>A0A953M3N3_9BACT</name>
<comment type="caution">
    <text evidence="1">The sequence shown here is derived from an EMBL/GenBank/DDBJ whole genome shotgun (WGS) entry which is preliminary data.</text>
</comment>
<dbReference type="EMBL" id="JAIOIV010000150">
    <property type="protein sequence ID" value="MBZ0158370.1"/>
    <property type="molecule type" value="Genomic_DNA"/>
</dbReference>